<organism evidence="1 2">
    <name type="scientific">Georgenia daeguensis</name>
    <dbReference type="NCBI Taxonomy" id="908355"/>
    <lineage>
        <taxon>Bacteria</taxon>
        <taxon>Bacillati</taxon>
        <taxon>Actinomycetota</taxon>
        <taxon>Actinomycetes</taxon>
        <taxon>Micrococcales</taxon>
        <taxon>Bogoriellaceae</taxon>
        <taxon>Georgenia</taxon>
    </lineage>
</organism>
<keyword evidence="2" id="KW-1185">Reference proteome</keyword>
<proteinExistence type="predicted"/>
<evidence type="ECO:0008006" key="3">
    <source>
        <dbReference type="Google" id="ProtNLM"/>
    </source>
</evidence>
<reference evidence="2" key="1">
    <citation type="journal article" date="2019" name="Int. J. Syst. Evol. Microbiol.">
        <title>The Global Catalogue of Microorganisms (GCM) 10K type strain sequencing project: providing services to taxonomists for standard genome sequencing and annotation.</title>
        <authorList>
            <consortium name="The Broad Institute Genomics Platform"/>
            <consortium name="The Broad Institute Genome Sequencing Center for Infectious Disease"/>
            <person name="Wu L."/>
            <person name="Ma J."/>
        </authorList>
    </citation>
    <scope>NUCLEOTIDE SEQUENCE [LARGE SCALE GENOMIC DNA]</scope>
    <source>
        <strain evidence="2">JCM 17459</strain>
    </source>
</reference>
<comment type="caution">
    <text evidence="1">The sequence shown here is derived from an EMBL/GenBank/DDBJ whole genome shotgun (WGS) entry which is preliminary data.</text>
</comment>
<evidence type="ECO:0000313" key="2">
    <source>
        <dbReference type="Proteomes" id="UP001499841"/>
    </source>
</evidence>
<dbReference type="EMBL" id="BAABBA010000033">
    <property type="protein sequence ID" value="GAA3511587.1"/>
    <property type="molecule type" value="Genomic_DNA"/>
</dbReference>
<protein>
    <recommendedName>
        <fullName evidence="3">GNAT family N-acetyltransferase</fullName>
    </recommendedName>
</protein>
<dbReference type="RefSeq" id="WP_345045161.1">
    <property type="nucleotide sequence ID" value="NZ_BAABBA010000033.1"/>
</dbReference>
<gene>
    <name evidence="1" type="ORF">GCM10022262_39650</name>
</gene>
<evidence type="ECO:0000313" key="1">
    <source>
        <dbReference type="EMBL" id="GAA3511587.1"/>
    </source>
</evidence>
<accession>A0ABP6UP98</accession>
<name>A0ABP6UP98_9MICO</name>
<sequence length="189" mass="21766">MTRPGRAQVSTSRTLSDDLIEAFWPTYLAAFEPLETRAAARHVLTREEFEEEMRDERILKLLARDHDGRAAGLTTLATDLEAVPWISSEFHARRYPQHAARRAIYYVGFTLAHPGHRRSLVFVDMLDALIDILVNDRVVCAYDISRYNDETLRFAEHLFARARRVSDLEVERVDVQTYYAATFHGPRGS</sequence>
<dbReference type="Proteomes" id="UP001499841">
    <property type="component" value="Unassembled WGS sequence"/>
</dbReference>